<protein>
    <submittedName>
        <fullName evidence="1">Uncharacterized protein</fullName>
    </submittedName>
</protein>
<evidence type="ECO:0000313" key="2">
    <source>
        <dbReference type="Proteomes" id="UP000779900"/>
    </source>
</evidence>
<name>A0A938BRE9_UNCW3</name>
<comment type="caution">
    <text evidence="1">The sequence shown here is derived from an EMBL/GenBank/DDBJ whole genome shotgun (WGS) entry which is preliminary data.</text>
</comment>
<sequence length="191" mass="20387">MTSVGRTAAVILLLVAVAAAVPFAPGTRFGMVGIDCRISGGAIYSYHPDSAFSSVDPFFRAGICVTPSLALGADLALLNTFPKHGDMFLNTPVFAFSPVATWFPSEFSGIQTYGTVGTGVSYDFLRHQGWRFRLGAGALLEAGPVTVGTEIGWYADWITVLGATGPPWRVEPIWVSGSSFFFGLRLSDLRL</sequence>
<accession>A0A938BRE9</accession>
<gene>
    <name evidence="1" type="ORF">FJY68_06870</name>
</gene>
<dbReference type="EMBL" id="VGIR01000034">
    <property type="protein sequence ID" value="MBM3331560.1"/>
    <property type="molecule type" value="Genomic_DNA"/>
</dbReference>
<dbReference type="Proteomes" id="UP000779900">
    <property type="component" value="Unassembled WGS sequence"/>
</dbReference>
<proteinExistence type="predicted"/>
<organism evidence="1 2">
    <name type="scientific">candidate division WOR-3 bacterium</name>
    <dbReference type="NCBI Taxonomy" id="2052148"/>
    <lineage>
        <taxon>Bacteria</taxon>
        <taxon>Bacteria division WOR-3</taxon>
    </lineage>
</organism>
<reference evidence="1" key="1">
    <citation type="submission" date="2019-03" db="EMBL/GenBank/DDBJ databases">
        <title>Lake Tanganyika Metagenome-Assembled Genomes (MAGs).</title>
        <authorList>
            <person name="Tran P."/>
        </authorList>
    </citation>
    <scope>NUCLEOTIDE SEQUENCE</scope>
    <source>
        <strain evidence="1">K_DeepCast_150m_m2_040</strain>
    </source>
</reference>
<dbReference type="AlphaFoldDB" id="A0A938BRE9"/>
<evidence type="ECO:0000313" key="1">
    <source>
        <dbReference type="EMBL" id="MBM3331560.1"/>
    </source>
</evidence>